<evidence type="ECO:0000313" key="10">
    <source>
        <dbReference type="EMBL" id="KAJ3742174.1"/>
    </source>
</evidence>
<dbReference type="PANTHER" id="PTHR13288">
    <property type="entry name" value="SPLICING FACTOR 45 SPF45"/>
    <property type="match status" value="1"/>
</dbReference>
<feature type="compositionally biased region" description="Polar residues" evidence="7">
    <location>
        <begin position="14"/>
        <end position="24"/>
    </location>
</feature>
<dbReference type="InterPro" id="IPR003954">
    <property type="entry name" value="RRM_euk-type"/>
</dbReference>
<comment type="caution">
    <text evidence="10">The sequence shown here is derived from an EMBL/GenBank/DDBJ whole genome shotgun (WGS) entry which is preliminary data.</text>
</comment>
<dbReference type="CDD" id="cd12374">
    <property type="entry name" value="RRM_UHM_SPF45_PUF60"/>
    <property type="match status" value="1"/>
</dbReference>
<dbReference type="EMBL" id="JANVFU010000011">
    <property type="protein sequence ID" value="KAJ3742174.1"/>
    <property type="molecule type" value="Genomic_DNA"/>
</dbReference>
<feature type="compositionally biased region" description="Basic and acidic residues" evidence="7">
    <location>
        <begin position="226"/>
        <end position="236"/>
    </location>
</feature>
<evidence type="ECO:0000256" key="1">
    <source>
        <dbReference type="ARBA" id="ARBA00004123"/>
    </source>
</evidence>
<sequence length="638" mass="68234">MSSRAGGLYGGIQFSGSTAPTISRPTPADIKAEPEPVPAPTPAPPLLNVTSATSEGTPAPSGGKATAGWSAALAFAPIRRNQNQKAKATAPRLPVGAAIASDNSDAGGNTVSATASVSSTAVIFAPPSLVEFEKSQKSGPASVAEDTHASQSQGWGKKVKPPSMVLDEDVNGYKSTQKRKVGKGKNKKNRNAPVVSAWDPMESYELLRPNDYNEYKVWKQKERIERRERLAEIRRNTDRKRSRYSDHSDSDYTLSEDERPPRKSGRFNDHDSFDHWSRADDERRGIGNNVREQAREPAPAQPDRDLTGEEAYQRRLQMSMGYHPPPPSAVAQPPSVIDGGDGDNANHSSSSNPGGSDTSPSFSRSETGDEAYLQRVAMSASAPPPPSASEPSSIPLRQPSPPQLAYNPFAPPSVPPPPPGPPGSFSVDERARMAAAIAAKLGAIRPSESVPPPAVDEQQKRLVPDPHGFAARLMAKWGHKEGQGLGADGSGIVNALTVEQIKAGKGSGSGRGGMTNRGKIINNNEDVKAREKARFGEPSPIVLLTNMVGPEDVDDDDLRGEIGDECAKNGTVERVLIHLVNSATDPAEAVRVFVQFSGPTGAWKTVNEFDGRFFGGRSIRARYFPKHLYDIAAFDSPL</sequence>
<accession>A0A9W8NWH8</accession>
<dbReference type="Proteomes" id="UP001142393">
    <property type="component" value="Unassembled WGS sequence"/>
</dbReference>
<dbReference type="GO" id="GO:0071011">
    <property type="term" value="C:precatalytic spliceosome"/>
    <property type="evidence" value="ECO:0007669"/>
    <property type="project" value="TreeGrafter"/>
</dbReference>
<feature type="domain" description="RRM" evidence="8">
    <location>
        <begin position="540"/>
        <end position="626"/>
    </location>
</feature>
<dbReference type="GO" id="GO:0003723">
    <property type="term" value="F:RNA binding"/>
    <property type="evidence" value="ECO:0007669"/>
    <property type="project" value="UniProtKB-UniRule"/>
</dbReference>
<keyword evidence="5" id="KW-0539">Nucleus</keyword>
<feature type="compositionally biased region" description="Pro residues" evidence="7">
    <location>
        <begin position="35"/>
        <end position="45"/>
    </location>
</feature>
<feature type="compositionally biased region" description="Pro residues" evidence="7">
    <location>
        <begin position="409"/>
        <end position="422"/>
    </location>
</feature>
<dbReference type="InterPro" id="IPR000504">
    <property type="entry name" value="RRM_dom"/>
</dbReference>
<dbReference type="SMART" id="SM00443">
    <property type="entry name" value="G_patch"/>
    <property type="match status" value="1"/>
</dbReference>
<dbReference type="SUPFAM" id="SSF54928">
    <property type="entry name" value="RNA-binding domain, RBD"/>
    <property type="match status" value="1"/>
</dbReference>
<comment type="subcellular location">
    <subcellularLocation>
        <location evidence="1">Nucleus</location>
    </subcellularLocation>
</comment>
<dbReference type="PANTHER" id="PTHR13288:SF8">
    <property type="entry name" value="SPLICING FACTOR 45"/>
    <property type="match status" value="1"/>
</dbReference>
<keyword evidence="11" id="KW-1185">Reference proteome</keyword>
<evidence type="ECO:0000259" key="9">
    <source>
        <dbReference type="PROSITE" id="PS50174"/>
    </source>
</evidence>
<dbReference type="GO" id="GO:0045292">
    <property type="term" value="P:mRNA cis splicing, via spliceosome"/>
    <property type="evidence" value="ECO:0007669"/>
    <property type="project" value="InterPro"/>
</dbReference>
<dbReference type="Pfam" id="PF01585">
    <property type="entry name" value="G-patch"/>
    <property type="match status" value="1"/>
</dbReference>
<evidence type="ECO:0000256" key="4">
    <source>
        <dbReference type="ARBA" id="ARBA00023187"/>
    </source>
</evidence>
<gene>
    <name evidence="10" type="ORF">DFH05DRAFT_1536826</name>
</gene>
<feature type="region of interest" description="Disordered" evidence="7">
    <location>
        <begin position="226"/>
        <end position="427"/>
    </location>
</feature>
<evidence type="ECO:0000256" key="3">
    <source>
        <dbReference type="ARBA" id="ARBA00022884"/>
    </source>
</evidence>
<keyword evidence="2" id="KW-0507">mRNA processing</keyword>
<dbReference type="InterPro" id="IPR000467">
    <property type="entry name" value="G_patch_dom"/>
</dbReference>
<evidence type="ECO:0000313" key="11">
    <source>
        <dbReference type="Proteomes" id="UP001142393"/>
    </source>
</evidence>
<dbReference type="FunFam" id="3.30.70.330:FF:000382">
    <property type="entry name" value="G-patch domain-containing protein"/>
    <property type="match status" value="1"/>
</dbReference>
<feature type="region of interest" description="Disordered" evidence="7">
    <location>
        <begin position="1"/>
        <end position="66"/>
    </location>
</feature>
<evidence type="ECO:0000259" key="8">
    <source>
        <dbReference type="PROSITE" id="PS50102"/>
    </source>
</evidence>
<evidence type="ECO:0000256" key="7">
    <source>
        <dbReference type="SAM" id="MobiDB-lite"/>
    </source>
</evidence>
<feature type="compositionally biased region" description="Basic and acidic residues" evidence="7">
    <location>
        <begin position="302"/>
        <end position="313"/>
    </location>
</feature>
<dbReference type="PROSITE" id="PS50174">
    <property type="entry name" value="G_PATCH"/>
    <property type="match status" value="1"/>
</dbReference>
<dbReference type="InterPro" id="IPR040052">
    <property type="entry name" value="RBM17"/>
</dbReference>
<feature type="compositionally biased region" description="Low complexity" evidence="7">
    <location>
        <begin position="348"/>
        <end position="361"/>
    </location>
</feature>
<feature type="region of interest" description="Disordered" evidence="7">
    <location>
        <begin position="133"/>
        <end position="203"/>
    </location>
</feature>
<evidence type="ECO:0000256" key="2">
    <source>
        <dbReference type="ARBA" id="ARBA00022664"/>
    </source>
</evidence>
<protein>
    <recommendedName>
        <fullName evidence="12">G-patch domain-containing protein</fullName>
    </recommendedName>
</protein>
<dbReference type="InterPro" id="IPR012677">
    <property type="entry name" value="Nucleotide-bd_a/b_plait_sf"/>
</dbReference>
<keyword evidence="4" id="KW-0508">mRNA splicing</keyword>
<dbReference type="Gene3D" id="3.30.70.330">
    <property type="match status" value="1"/>
</dbReference>
<reference evidence="10 11" key="1">
    <citation type="journal article" date="2023" name="Proc. Natl. Acad. Sci. U.S.A.">
        <title>A global phylogenomic analysis of the shiitake genus Lentinula.</title>
        <authorList>
            <person name="Sierra-Patev S."/>
            <person name="Min B."/>
            <person name="Naranjo-Ortiz M."/>
            <person name="Looney B."/>
            <person name="Konkel Z."/>
            <person name="Slot J.C."/>
            <person name="Sakamoto Y."/>
            <person name="Steenwyk J.L."/>
            <person name="Rokas A."/>
            <person name="Carro J."/>
            <person name="Camarero S."/>
            <person name="Ferreira P."/>
            <person name="Molpeceres G."/>
            <person name="Ruiz-Duenas F.J."/>
            <person name="Serrano A."/>
            <person name="Henrissat B."/>
            <person name="Drula E."/>
            <person name="Hughes K.W."/>
            <person name="Mata J.L."/>
            <person name="Ishikawa N.K."/>
            <person name="Vargas-Isla R."/>
            <person name="Ushijima S."/>
            <person name="Smith C.A."/>
            <person name="Donoghue J."/>
            <person name="Ahrendt S."/>
            <person name="Andreopoulos W."/>
            <person name="He G."/>
            <person name="LaButti K."/>
            <person name="Lipzen A."/>
            <person name="Ng V."/>
            <person name="Riley R."/>
            <person name="Sandor L."/>
            <person name="Barry K."/>
            <person name="Martinez A.T."/>
            <person name="Xiao Y."/>
            <person name="Gibbons J.G."/>
            <person name="Terashima K."/>
            <person name="Grigoriev I.V."/>
            <person name="Hibbett D."/>
        </authorList>
    </citation>
    <scope>NUCLEOTIDE SEQUENCE [LARGE SCALE GENOMIC DNA]</scope>
    <source>
        <strain evidence="10 11">TFB7810</strain>
    </source>
</reference>
<dbReference type="InterPro" id="IPR035979">
    <property type="entry name" value="RBD_domain_sf"/>
</dbReference>
<evidence type="ECO:0008006" key="12">
    <source>
        <dbReference type="Google" id="ProtNLM"/>
    </source>
</evidence>
<feature type="compositionally biased region" description="Basic residues" evidence="7">
    <location>
        <begin position="176"/>
        <end position="190"/>
    </location>
</feature>
<dbReference type="SMART" id="SM00361">
    <property type="entry name" value="RRM_1"/>
    <property type="match status" value="1"/>
</dbReference>
<evidence type="ECO:0000256" key="5">
    <source>
        <dbReference type="ARBA" id="ARBA00023242"/>
    </source>
</evidence>
<dbReference type="AlphaFoldDB" id="A0A9W8NWH8"/>
<keyword evidence="3 6" id="KW-0694">RNA-binding</keyword>
<name>A0A9W8NWH8_9AGAR</name>
<feature type="compositionally biased region" description="Basic and acidic residues" evidence="7">
    <location>
        <begin position="243"/>
        <end position="285"/>
    </location>
</feature>
<feature type="domain" description="G-patch" evidence="9">
    <location>
        <begin position="466"/>
        <end position="512"/>
    </location>
</feature>
<organism evidence="10 11">
    <name type="scientific">Lentinula detonsa</name>
    <dbReference type="NCBI Taxonomy" id="2804962"/>
    <lineage>
        <taxon>Eukaryota</taxon>
        <taxon>Fungi</taxon>
        <taxon>Dikarya</taxon>
        <taxon>Basidiomycota</taxon>
        <taxon>Agaricomycotina</taxon>
        <taxon>Agaricomycetes</taxon>
        <taxon>Agaricomycetidae</taxon>
        <taxon>Agaricales</taxon>
        <taxon>Marasmiineae</taxon>
        <taxon>Omphalotaceae</taxon>
        <taxon>Lentinula</taxon>
    </lineage>
</organism>
<proteinExistence type="predicted"/>
<evidence type="ECO:0000256" key="6">
    <source>
        <dbReference type="PROSITE-ProRule" id="PRU00176"/>
    </source>
</evidence>
<dbReference type="PROSITE" id="PS50102">
    <property type="entry name" value="RRM"/>
    <property type="match status" value="1"/>
</dbReference>